<dbReference type="EMBL" id="JH668229">
    <property type="protein sequence ID" value="EIM22129.1"/>
    <property type="molecule type" value="Genomic_DNA"/>
</dbReference>
<evidence type="ECO:0000313" key="2">
    <source>
        <dbReference type="EMBL" id="EIM22129.1"/>
    </source>
</evidence>
<dbReference type="GO" id="GO:0006218">
    <property type="term" value="P:uridine catabolic process"/>
    <property type="evidence" value="ECO:0007669"/>
    <property type="project" value="TreeGrafter"/>
</dbReference>
<dbReference type="KEGG" id="wse:WALSEDRAFT_32269"/>
<dbReference type="AlphaFoldDB" id="I4YDT7"/>
<reference evidence="2 3" key="1">
    <citation type="journal article" date="2012" name="Fungal Genet. Biol.">
        <title>The genome of the xerotolerant mold Wallemia sebi reveals adaptations to osmotic stress and suggests cryptic sexual reproduction.</title>
        <authorList>
            <person name="Padamsee M."/>
            <person name="Kumar T.K.A."/>
            <person name="Riley R."/>
            <person name="Binder M."/>
            <person name="Boyd A."/>
            <person name="Calvo A.M."/>
            <person name="Furukawa K."/>
            <person name="Hesse C."/>
            <person name="Hohmann S."/>
            <person name="James T.Y."/>
            <person name="LaButti K."/>
            <person name="Lapidus A."/>
            <person name="Lindquist E."/>
            <person name="Lucas S."/>
            <person name="Miller K."/>
            <person name="Shantappa S."/>
            <person name="Grigoriev I.V."/>
            <person name="Hibbett D.S."/>
            <person name="McLaughlin D.J."/>
            <person name="Spatafora J.W."/>
            <person name="Aime M.C."/>
        </authorList>
    </citation>
    <scope>NUCLEOTIDE SEQUENCE [LARGE SCALE GENOMIC DNA]</scope>
    <source>
        <strain evidence="3">ATCC MYA-4683 / CBS 633.66</strain>
    </source>
</reference>
<feature type="domain" description="Nucleoside phosphorylase" evidence="1">
    <location>
        <begin position="32"/>
        <end position="241"/>
    </location>
</feature>
<dbReference type="GO" id="GO:0004850">
    <property type="term" value="F:uridine phosphorylase activity"/>
    <property type="evidence" value="ECO:0007669"/>
    <property type="project" value="TreeGrafter"/>
</dbReference>
<accession>I4YDT7</accession>
<dbReference type="STRING" id="671144.I4YDT7"/>
<dbReference type="InterPro" id="IPR000845">
    <property type="entry name" value="Nucleoside_phosphorylase_d"/>
</dbReference>
<dbReference type="Proteomes" id="UP000005242">
    <property type="component" value="Unassembled WGS sequence"/>
</dbReference>
<dbReference type="RefSeq" id="XP_006957931.1">
    <property type="nucleotide sequence ID" value="XM_006957869.1"/>
</dbReference>
<dbReference type="InParanoid" id="I4YDT7"/>
<sequence length="315" mass="34444">MKDKLEDANFPRTADKRVYHLGLRKGEVANRLLVVGDSGRARMLAENFDSAPFQLRSDRGFECYTGLYNGKPISILAIGMGFSAMDFLVREARACVDGEMVIVRMGSCGSLDPNIGVGSLVTPLSACAVTSNYDYFTDDDYSDQEPYLISRPVNADPELHSALFENVKNAHGVSDSDAACVGHTVNASADSFYSSQGRTDPSFYDANDTLLESIVDKVPNVSTLEMETHQLYFLAHLANKRHLLHDSTTLDAAPASQSKIRAAAVQMVFAARASRAFISPAQVKQLQNWVGRACLDTLSAFFIPPSEVQQDGIWN</sequence>
<dbReference type="CDD" id="cd17769">
    <property type="entry name" value="NP_TgUP-like"/>
    <property type="match status" value="1"/>
</dbReference>
<dbReference type="OMA" id="TFEMETF"/>
<dbReference type="HOGENOM" id="CLU_040695_0_0_1"/>
<organism evidence="2 3">
    <name type="scientific">Wallemia mellicola (strain ATCC MYA-4683 / CBS 633.66)</name>
    <name type="common">Wallemia sebi (CBS 633.66)</name>
    <dbReference type="NCBI Taxonomy" id="671144"/>
    <lineage>
        <taxon>Eukaryota</taxon>
        <taxon>Fungi</taxon>
        <taxon>Dikarya</taxon>
        <taxon>Basidiomycota</taxon>
        <taxon>Wallemiomycotina</taxon>
        <taxon>Wallemiomycetes</taxon>
        <taxon>Wallemiales</taxon>
        <taxon>Wallemiaceae</taxon>
        <taxon>Wallemia</taxon>
    </lineage>
</organism>
<evidence type="ECO:0000313" key="3">
    <source>
        <dbReference type="Proteomes" id="UP000005242"/>
    </source>
</evidence>
<gene>
    <name evidence="2" type="ORF">WALSEDRAFT_32269</name>
</gene>
<evidence type="ECO:0000259" key="1">
    <source>
        <dbReference type="Pfam" id="PF01048"/>
    </source>
</evidence>
<proteinExistence type="predicted"/>
<dbReference type="InterPro" id="IPR035994">
    <property type="entry name" value="Nucleoside_phosphorylase_sf"/>
</dbReference>
<dbReference type="Gene3D" id="3.40.50.1580">
    <property type="entry name" value="Nucleoside phosphorylase domain"/>
    <property type="match status" value="1"/>
</dbReference>
<dbReference type="PANTHER" id="PTHR43691">
    <property type="entry name" value="URIDINE PHOSPHORYLASE"/>
    <property type="match status" value="1"/>
</dbReference>
<dbReference type="Pfam" id="PF01048">
    <property type="entry name" value="PNP_UDP_1"/>
    <property type="match status" value="1"/>
</dbReference>
<dbReference type="OrthoDB" id="416752at2759"/>
<dbReference type="PANTHER" id="PTHR43691:SF14">
    <property type="entry name" value="URIDINE PHOSPHORYLASE"/>
    <property type="match status" value="1"/>
</dbReference>
<dbReference type="GeneID" id="18471452"/>
<keyword evidence="3" id="KW-1185">Reference proteome</keyword>
<dbReference type="SUPFAM" id="SSF53167">
    <property type="entry name" value="Purine and uridine phosphorylases"/>
    <property type="match status" value="1"/>
</dbReference>
<protein>
    <submittedName>
        <fullName evidence="2">Purine and uridine phosphorylase</fullName>
    </submittedName>
</protein>
<name>I4YDT7_WALMC</name>
<dbReference type="GO" id="GO:0005829">
    <property type="term" value="C:cytosol"/>
    <property type="evidence" value="ECO:0007669"/>
    <property type="project" value="TreeGrafter"/>
</dbReference>
<dbReference type="eggNOG" id="ENOG502RXRP">
    <property type="taxonomic scope" value="Eukaryota"/>
</dbReference>